<feature type="region of interest" description="Disordered" evidence="1">
    <location>
        <begin position="110"/>
        <end position="149"/>
    </location>
</feature>
<dbReference type="KEGG" id="dmo:Dmoj_GI20753"/>
<name>A0A0Q9XKY1_DROMO</name>
<gene>
    <name evidence="2" type="primary">Dmoj\GI20753</name>
    <name evidence="2" type="ORF">Dmoj_GI20753</name>
</gene>
<dbReference type="AlphaFoldDB" id="A0A0Q9XKY1"/>
<protein>
    <recommendedName>
        <fullName evidence="4">Shugoshin C-terminal domain-containing protein</fullName>
    </recommendedName>
</protein>
<dbReference type="Proteomes" id="UP000009192">
    <property type="component" value="Unassembled WGS sequence"/>
</dbReference>
<feature type="compositionally biased region" description="Polar residues" evidence="1">
    <location>
        <begin position="303"/>
        <end position="315"/>
    </location>
</feature>
<dbReference type="InParanoid" id="A0A0Q9XKY1"/>
<dbReference type="OrthoDB" id="7862396at2759"/>
<sequence>MEQQYKLINAELMDQVQLLRITNAEMLKTEIVLKRQLMEERELRLADAQYHEQKLKCAIRTLLHTLDINLCSHESSLTSQSSNASENVRSSSYNNGQVCSELRRSSGILQRALPVSPTRRSRSSASSCKTSQDEASESSTTTMSPGNYGIPIARKTPEPRHLMELNVNMSSPEVEGQESSEQLSPSVTHIYSISEESDSDTLASSMELNETLQRSSAYGSTIDISPLPPINVTNNHKRALLVPRVEISEERSPSENTQNETEKCNLRQKRITKLILDLEPDVGNQEPRIENIRYAVQARSPLQMTLPRTSTNTDALTPRRALTDMTNRPVGHSTPHKQKQLSNTNCSPVPSQTGESSMEDSRFGRPRRSCRPSSLKEPDCRSKLRNKNKTK</sequence>
<dbReference type="FunCoup" id="A0A0Q9XKY1">
    <property type="interactions" value="63"/>
</dbReference>
<dbReference type="EMBL" id="CH933808">
    <property type="protein sequence ID" value="KRG04951.1"/>
    <property type="molecule type" value="Genomic_DNA"/>
</dbReference>
<accession>A0A0Q9XKY1</accession>
<reference evidence="2 3" key="1">
    <citation type="journal article" date="2007" name="Nature">
        <title>Evolution of genes and genomes on the Drosophila phylogeny.</title>
        <authorList>
            <consortium name="Drosophila 12 Genomes Consortium"/>
            <person name="Clark A.G."/>
            <person name="Eisen M.B."/>
            <person name="Smith D.R."/>
            <person name="Bergman C.M."/>
            <person name="Oliver B."/>
            <person name="Markow T.A."/>
            <person name="Kaufman T.C."/>
            <person name="Kellis M."/>
            <person name="Gelbart W."/>
            <person name="Iyer V.N."/>
            <person name="Pollard D.A."/>
            <person name="Sackton T.B."/>
            <person name="Larracuente A.M."/>
            <person name="Singh N.D."/>
            <person name="Abad J.P."/>
            <person name="Abt D.N."/>
            <person name="Adryan B."/>
            <person name="Aguade M."/>
            <person name="Akashi H."/>
            <person name="Anderson W.W."/>
            <person name="Aquadro C.F."/>
            <person name="Ardell D.H."/>
            <person name="Arguello R."/>
            <person name="Artieri C.G."/>
            <person name="Barbash D.A."/>
            <person name="Barker D."/>
            <person name="Barsanti P."/>
            <person name="Batterham P."/>
            <person name="Batzoglou S."/>
            <person name="Begun D."/>
            <person name="Bhutkar A."/>
            <person name="Blanco E."/>
            <person name="Bosak S.A."/>
            <person name="Bradley R.K."/>
            <person name="Brand A.D."/>
            <person name="Brent M.R."/>
            <person name="Brooks A.N."/>
            <person name="Brown R.H."/>
            <person name="Butlin R.K."/>
            <person name="Caggese C."/>
            <person name="Calvi B.R."/>
            <person name="Bernardo de Carvalho A."/>
            <person name="Caspi A."/>
            <person name="Castrezana S."/>
            <person name="Celniker S.E."/>
            <person name="Chang J.L."/>
            <person name="Chapple C."/>
            <person name="Chatterji S."/>
            <person name="Chinwalla A."/>
            <person name="Civetta A."/>
            <person name="Clifton S.W."/>
            <person name="Comeron J.M."/>
            <person name="Costello J.C."/>
            <person name="Coyne J.A."/>
            <person name="Daub J."/>
            <person name="David R.G."/>
            <person name="Delcher A.L."/>
            <person name="Delehaunty K."/>
            <person name="Do C.B."/>
            <person name="Ebling H."/>
            <person name="Edwards K."/>
            <person name="Eickbush T."/>
            <person name="Evans J.D."/>
            <person name="Filipski A."/>
            <person name="Findeiss S."/>
            <person name="Freyhult E."/>
            <person name="Fulton L."/>
            <person name="Fulton R."/>
            <person name="Garcia A.C."/>
            <person name="Gardiner A."/>
            <person name="Garfield D.A."/>
            <person name="Garvin B.E."/>
            <person name="Gibson G."/>
            <person name="Gilbert D."/>
            <person name="Gnerre S."/>
            <person name="Godfrey J."/>
            <person name="Good R."/>
            <person name="Gotea V."/>
            <person name="Gravely B."/>
            <person name="Greenberg A.J."/>
            <person name="Griffiths-Jones S."/>
            <person name="Gross S."/>
            <person name="Guigo R."/>
            <person name="Gustafson E.A."/>
            <person name="Haerty W."/>
            <person name="Hahn M.W."/>
            <person name="Halligan D.L."/>
            <person name="Halpern A.L."/>
            <person name="Halter G.M."/>
            <person name="Han M.V."/>
            <person name="Heger A."/>
            <person name="Hillier L."/>
            <person name="Hinrichs A.S."/>
            <person name="Holmes I."/>
            <person name="Hoskins R.A."/>
            <person name="Hubisz M.J."/>
            <person name="Hultmark D."/>
            <person name="Huntley M.A."/>
            <person name="Jaffe D.B."/>
            <person name="Jagadeeshan S."/>
            <person name="Jeck W.R."/>
            <person name="Johnson J."/>
            <person name="Jones C.D."/>
            <person name="Jordan W.C."/>
            <person name="Karpen G.H."/>
            <person name="Kataoka E."/>
            <person name="Keightley P.D."/>
            <person name="Kheradpour P."/>
            <person name="Kirkness E.F."/>
            <person name="Koerich L.B."/>
            <person name="Kristiansen K."/>
            <person name="Kudrna D."/>
            <person name="Kulathinal R.J."/>
            <person name="Kumar S."/>
            <person name="Kwok R."/>
            <person name="Lander E."/>
            <person name="Langley C.H."/>
            <person name="Lapoint R."/>
            <person name="Lazzaro B.P."/>
            <person name="Lee S.J."/>
            <person name="Levesque L."/>
            <person name="Li R."/>
            <person name="Lin C.F."/>
            <person name="Lin M.F."/>
            <person name="Lindblad-Toh K."/>
            <person name="Llopart A."/>
            <person name="Long M."/>
            <person name="Low L."/>
            <person name="Lozovsky E."/>
            <person name="Lu J."/>
            <person name="Luo M."/>
            <person name="Machado C.A."/>
            <person name="Makalowski W."/>
            <person name="Marzo M."/>
            <person name="Matsuda M."/>
            <person name="Matzkin L."/>
            <person name="McAllister B."/>
            <person name="McBride C.S."/>
            <person name="McKernan B."/>
            <person name="McKernan K."/>
            <person name="Mendez-Lago M."/>
            <person name="Minx P."/>
            <person name="Mollenhauer M.U."/>
            <person name="Montooth K."/>
            <person name="Mount S.M."/>
            <person name="Mu X."/>
            <person name="Myers E."/>
            <person name="Negre B."/>
            <person name="Newfeld S."/>
            <person name="Nielsen R."/>
            <person name="Noor M.A."/>
            <person name="O'Grady P."/>
            <person name="Pachter L."/>
            <person name="Papaceit M."/>
            <person name="Parisi M.J."/>
            <person name="Parisi M."/>
            <person name="Parts L."/>
            <person name="Pedersen J.S."/>
            <person name="Pesole G."/>
            <person name="Phillippy A.M."/>
            <person name="Ponting C.P."/>
            <person name="Pop M."/>
            <person name="Porcelli D."/>
            <person name="Powell J.R."/>
            <person name="Prohaska S."/>
            <person name="Pruitt K."/>
            <person name="Puig M."/>
            <person name="Quesneville H."/>
            <person name="Ram K.R."/>
            <person name="Rand D."/>
            <person name="Rasmussen M.D."/>
            <person name="Reed L.K."/>
            <person name="Reenan R."/>
            <person name="Reily A."/>
            <person name="Remington K.A."/>
            <person name="Rieger T.T."/>
            <person name="Ritchie M.G."/>
            <person name="Robin C."/>
            <person name="Rogers Y.H."/>
            <person name="Rohde C."/>
            <person name="Rozas J."/>
            <person name="Rubenfield M.J."/>
            <person name="Ruiz A."/>
            <person name="Russo S."/>
            <person name="Salzberg S.L."/>
            <person name="Sanchez-Gracia A."/>
            <person name="Saranga D.J."/>
            <person name="Sato H."/>
            <person name="Schaeffer S.W."/>
            <person name="Schatz M.C."/>
            <person name="Schlenke T."/>
            <person name="Schwartz R."/>
            <person name="Segarra C."/>
            <person name="Singh R.S."/>
            <person name="Sirot L."/>
            <person name="Sirota M."/>
            <person name="Sisneros N.B."/>
            <person name="Smith C.D."/>
            <person name="Smith T.F."/>
            <person name="Spieth J."/>
            <person name="Stage D.E."/>
            <person name="Stark A."/>
            <person name="Stephan W."/>
            <person name="Strausberg R.L."/>
            <person name="Strempel S."/>
            <person name="Sturgill D."/>
            <person name="Sutton G."/>
            <person name="Sutton G.G."/>
            <person name="Tao W."/>
            <person name="Teichmann S."/>
            <person name="Tobari Y.N."/>
            <person name="Tomimura Y."/>
            <person name="Tsolas J.M."/>
            <person name="Valente V.L."/>
            <person name="Venter E."/>
            <person name="Venter J.C."/>
            <person name="Vicario S."/>
            <person name="Vieira F.G."/>
            <person name="Vilella A.J."/>
            <person name="Villasante A."/>
            <person name="Walenz B."/>
            <person name="Wang J."/>
            <person name="Wasserman M."/>
            <person name="Watts T."/>
            <person name="Wilson D."/>
            <person name="Wilson R.K."/>
            <person name="Wing R.A."/>
            <person name="Wolfner M.F."/>
            <person name="Wong A."/>
            <person name="Wong G.K."/>
            <person name="Wu C.I."/>
            <person name="Wu G."/>
            <person name="Yamamoto D."/>
            <person name="Yang H.P."/>
            <person name="Yang S.P."/>
            <person name="Yorke J.A."/>
            <person name="Yoshida K."/>
            <person name="Zdobnov E."/>
            <person name="Zhang P."/>
            <person name="Zhang Y."/>
            <person name="Zimin A.V."/>
            <person name="Baldwin J."/>
            <person name="Abdouelleil A."/>
            <person name="Abdulkadir J."/>
            <person name="Abebe A."/>
            <person name="Abera B."/>
            <person name="Abreu J."/>
            <person name="Acer S.C."/>
            <person name="Aftuck L."/>
            <person name="Alexander A."/>
            <person name="An P."/>
            <person name="Anderson E."/>
            <person name="Anderson S."/>
            <person name="Arachi H."/>
            <person name="Azer M."/>
            <person name="Bachantsang P."/>
            <person name="Barry A."/>
            <person name="Bayul T."/>
            <person name="Berlin A."/>
            <person name="Bessette D."/>
            <person name="Bloom T."/>
            <person name="Blye J."/>
            <person name="Boguslavskiy L."/>
            <person name="Bonnet C."/>
            <person name="Boukhgalter B."/>
            <person name="Bourzgui I."/>
            <person name="Brown A."/>
            <person name="Cahill P."/>
            <person name="Channer S."/>
            <person name="Cheshatsang Y."/>
            <person name="Chuda L."/>
            <person name="Citroen M."/>
            <person name="Collymore A."/>
            <person name="Cooke P."/>
            <person name="Costello M."/>
            <person name="D'Aco K."/>
            <person name="Daza R."/>
            <person name="De Haan G."/>
            <person name="DeGray S."/>
            <person name="DeMaso C."/>
            <person name="Dhargay N."/>
            <person name="Dooley K."/>
            <person name="Dooley E."/>
            <person name="Doricent M."/>
            <person name="Dorje P."/>
            <person name="Dorjee K."/>
            <person name="Dupes A."/>
            <person name="Elong R."/>
            <person name="Falk J."/>
            <person name="Farina A."/>
            <person name="Faro S."/>
            <person name="Ferguson D."/>
            <person name="Fisher S."/>
            <person name="Foley C.D."/>
            <person name="Franke A."/>
            <person name="Friedrich D."/>
            <person name="Gadbois L."/>
            <person name="Gearin G."/>
            <person name="Gearin C.R."/>
            <person name="Giannoukos G."/>
            <person name="Goode T."/>
            <person name="Graham J."/>
            <person name="Grandbois E."/>
            <person name="Grewal S."/>
            <person name="Gyaltsen K."/>
            <person name="Hafez N."/>
            <person name="Hagos B."/>
            <person name="Hall J."/>
            <person name="Henson C."/>
            <person name="Hollinger A."/>
            <person name="Honan T."/>
            <person name="Huard M.D."/>
            <person name="Hughes L."/>
            <person name="Hurhula B."/>
            <person name="Husby M.E."/>
            <person name="Kamat A."/>
            <person name="Kanga B."/>
            <person name="Kashin S."/>
            <person name="Khazanovich D."/>
            <person name="Kisner P."/>
            <person name="Lance K."/>
            <person name="Lara M."/>
            <person name="Lee W."/>
            <person name="Lennon N."/>
            <person name="Letendre F."/>
            <person name="LeVine R."/>
            <person name="Lipovsky A."/>
            <person name="Liu X."/>
            <person name="Liu J."/>
            <person name="Liu S."/>
            <person name="Lokyitsang T."/>
            <person name="Lokyitsang Y."/>
            <person name="Lubonja R."/>
            <person name="Lui A."/>
            <person name="MacDonald P."/>
            <person name="Magnisalis V."/>
            <person name="Maru K."/>
            <person name="Matthews C."/>
            <person name="McCusker W."/>
            <person name="McDonough S."/>
            <person name="Mehta T."/>
            <person name="Meldrim J."/>
            <person name="Meneus L."/>
            <person name="Mihai O."/>
            <person name="Mihalev A."/>
            <person name="Mihova T."/>
            <person name="Mittelman R."/>
            <person name="Mlenga V."/>
            <person name="Montmayeur A."/>
            <person name="Mulrain L."/>
            <person name="Navidi A."/>
            <person name="Naylor J."/>
            <person name="Negash T."/>
            <person name="Nguyen T."/>
            <person name="Nguyen N."/>
            <person name="Nicol R."/>
            <person name="Norbu C."/>
            <person name="Norbu N."/>
            <person name="Novod N."/>
            <person name="O'Neill B."/>
            <person name="Osman S."/>
            <person name="Markiewicz E."/>
            <person name="Oyono O.L."/>
            <person name="Patti C."/>
            <person name="Phunkhang P."/>
            <person name="Pierre F."/>
            <person name="Priest M."/>
            <person name="Raghuraman S."/>
            <person name="Rege F."/>
            <person name="Reyes R."/>
            <person name="Rise C."/>
            <person name="Rogov P."/>
            <person name="Ross K."/>
            <person name="Ryan E."/>
            <person name="Settipalli S."/>
            <person name="Shea T."/>
            <person name="Sherpa N."/>
            <person name="Shi L."/>
            <person name="Shih D."/>
            <person name="Sparrow T."/>
            <person name="Spaulding J."/>
            <person name="Stalker J."/>
            <person name="Stange-Thomann N."/>
            <person name="Stavropoulos S."/>
            <person name="Stone C."/>
            <person name="Strader C."/>
            <person name="Tesfaye S."/>
            <person name="Thomson T."/>
            <person name="Thoulutsang Y."/>
            <person name="Thoulutsang D."/>
            <person name="Topham K."/>
            <person name="Topping I."/>
            <person name="Tsamla T."/>
            <person name="Vassiliev H."/>
            <person name="Vo A."/>
            <person name="Wangchuk T."/>
            <person name="Wangdi T."/>
            <person name="Weiand M."/>
            <person name="Wilkinson J."/>
            <person name="Wilson A."/>
            <person name="Yadav S."/>
            <person name="Young G."/>
            <person name="Yu Q."/>
            <person name="Zembek L."/>
            <person name="Zhong D."/>
            <person name="Zimmer A."/>
            <person name="Zwirko Z."/>
            <person name="Jaffe D.B."/>
            <person name="Alvarez P."/>
            <person name="Brockman W."/>
            <person name="Butler J."/>
            <person name="Chin C."/>
            <person name="Gnerre S."/>
            <person name="Grabherr M."/>
            <person name="Kleber M."/>
            <person name="Mauceli E."/>
            <person name="MacCallum I."/>
        </authorList>
    </citation>
    <scope>NUCLEOTIDE SEQUENCE [LARGE SCALE GENOMIC DNA]</scope>
    <source>
        <strain evidence="3">Tucson 15081-1352.22</strain>
    </source>
</reference>
<organism evidence="2 3">
    <name type="scientific">Drosophila mojavensis</name>
    <name type="common">Fruit fly</name>
    <dbReference type="NCBI Taxonomy" id="7230"/>
    <lineage>
        <taxon>Eukaryota</taxon>
        <taxon>Metazoa</taxon>
        <taxon>Ecdysozoa</taxon>
        <taxon>Arthropoda</taxon>
        <taxon>Hexapoda</taxon>
        <taxon>Insecta</taxon>
        <taxon>Pterygota</taxon>
        <taxon>Neoptera</taxon>
        <taxon>Endopterygota</taxon>
        <taxon>Diptera</taxon>
        <taxon>Brachycera</taxon>
        <taxon>Muscomorpha</taxon>
        <taxon>Ephydroidea</taxon>
        <taxon>Drosophilidae</taxon>
        <taxon>Drosophila</taxon>
    </lineage>
</organism>
<evidence type="ECO:0000256" key="1">
    <source>
        <dbReference type="SAM" id="MobiDB-lite"/>
    </source>
</evidence>
<feature type="compositionally biased region" description="Polar residues" evidence="1">
    <location>
        <begin position="340"/>
        <end position="356"/>
    </location>
</feature>
<evidence type="ECO:0008006" key="4">
    <source>
        <dbReference type="Google" id="ProtNLM"/>
    </source>
</evidence>
<keyword evidence="3" id="KW-1185">Reference proteome</keyword>
<proteinExistence type="predicted"/>
<feature type="region of interest" description="Disordered" evidence="1">
    <location>
        <begin position="303"/>
        <end position="391"/>
    </location>
</feature>
<evidence type="ECO:0000313" key="3">
    <source>
        <dbReference type="Proteomes" id="UP000009192"/>
    </source>
</evidence>
<evidence type="ECO:0000313" key="2">
    <source>
        <dbReference type="EMBL" id="KRG04951.1"/>
    </source>
</evidence>